<feature type="compositionally biased region" description="Low complexity" evidence="2">
    <location>
        <begin position="8"/>
        <end position="26"/>
    </location>
</feature>
<evidence type="ECO:0000256" key="1">
    <source>
        <dbReference type="SAM" id="Coils"/>
    </source>
</evidence>
<keyword evidence="4" id="KW-1185">Reference proteome</keyword>
<accession>A0A1J4KCB0</accession>
<gene>
    <name evidence="3" type="ORF">TRFO_22822</name>
</gene>
<keyword evidence="1" id="KW-0175">Coiled coil</keyword>
<dbReference type="RefSeq" id="XP_068361704.1">
    <property type="nucleotide sequence ID" value="XM_068502793.1"/>
</dbReference>
<feature type="region of interest" description="Disordered" evidence="2">
    <location>
        <begin position="1"/>
        <end position="26"/>
    </location>
</feature>
<evidence type="ECO:0000313" key="3">
    <source>
        <dbReference type="EMBL" id="OHT08568.1"/>
    </source>
</evidence>
<feature type="coiled-coil region" evidence="1">
    <location>
        <begin position="224"/>
        <end position="251"/>
    </location>
</feature>
<dbReference type="EMBL" id="MLAK01000663">
    <property type="protein sequence ID" value="OHT08568.1"/>
    <property type="molecule type" value="Genomic_DNA"/>
</dbReference>
<organism evidence="3 4">
    <name type="scientific">Tritrichomonas foetus</name>
    <dbReference type="NCBI Taxonomy" id="1144522"/>
    <lineage>
        <taxon>Eukaryota</taxon>
        <taxon>Metamonada</taxon>
        <taxon>Parabasalia</taxon>
        <taxon>Tritrichomonadida</taxon>
        <taxon>Tritrichomonadidae</taxon>
        <taxon>Tritrichomonas</taxon>
    </lineage>
</organism>
<feature type="coiled-coil region" evidence="1">
    <location>
        <begin position="47"/>
        <end position="106"/>
    </location>
</feature>
<dbReference type="AlphaFoldDB" id="A0A1J4KCB0"/>
<evidence type="ECO:0000313" key="4">
    <source>
        <dbReference type="Proteomes" id="UP000179807"/>
    </source>
</evidence>
<dbReference type="Proteomes" id="UP000179807">
    <property type="component" value="Unassembled WGS sequence"/>
</dbReference>
<reference evidence="3" key="1">
    <citation type="submission" date="2016-10" db="EMBL/GenBank/DDBJ databases">
        <authorList>
            <person name="Benchimol M."/>
            <person name="Almeida L.G."/>
            <person name="Vasconcelos A.T."/>
            <person name="Perreira-Neves A."/>
            <person name="Rosa I.A."/>
            <person name="Tasca T."/>
            <person name="Bogo M.R."/>
            <person name="de Souza W."/>
        </authorList>
    </citation>
    <scope>NUCLEOTIDE SEQUENCE [LARGE SCALE GENOMIC DNA]</scope>
    <source>
        <strain evidence="3">K</strain>
    </source>
</reference>
<feature type="region of interest" description="Disordered" evidence="2">
    <location>
        <begin position="273"/>
        <end position="293"/>
    </location>
</feature>
<evidence type="ECO:0000256" key="2">
    <source>
        <dbReference type="SAM" id="MobiDB-lite"/>
    </source>
</evidence>
<proteinExistence type="predicted"/>
<sequence>MDSEHNYSRSPSVASSRSPSYRGRSGCQNHQIMEATYDVINGLNDDLETLSQDNLKLRSIVDELESHLSAITKALNEDLTTVEEVNKQLQESNDALIAEIERRNELIEFVKPMLLQCIEMNPSAFQDDPDLSKLLTKVTGNSGHPYSISMDPLLNKILPGIEYFKDVKTNNDFITRCKIIQNEIARLEKECPTLPIFETEYEKANVAVLRKHLQSIQSNNDVISIDYGERIKELNREKSDLLEERRKLIDAQINSRSEYSFSIKPSTIVHKSPMKDNYSPIRKRTTKASPLRF</sequence>
<dbReference type="GeneID" id="94837497"/>
<protein>
    <submittedName>
        <fullName evidence="3">Uncharacterized protein</fullName>
    </submittedName>
</protein>
<comment type="caution">
    <text evidence="3">The sequence shown here is derived from an EMBL/GenBank/DDBJ whole genome shotgun (WGS) entry which is preliminary data.</text>
</comment>
<dbReference type="VEuPathDB" id="TrichDB:TRFO_22822"/>
<name>A0A1J4KCB0_9EUKA</name>